<dbReference type="InterPro" id="IPR036188">
    <property type="entry name" value="FAD/NAD-bd_sf"/>
</dbReference>
<dbReference type="RefSeq" id="WP_184667885.1">
    <property type="nucleotide sequence ID" value="NZ_BAABAI010000031.1"/>
</dbReference>
<protein>
    <submittedName>
        <fullName evidence="1">Lycopene beta-cyclase</fullName>
        <ecNumber evidence="1">5.5.1.19</ecNumber>
    </submittedName>
</protein>
<gene>
    <name evidence="1" type="ORF">F4559_002057</name>
</gene>
<dbReference type="Proteomes" id="UP000542674">
    <property type="component" value="Unassembled WGS sequence"/>
</dbReference>
<dbReference type="SUPFAM" id="SSF51905">
    <property type="entry name" value="FAD/NAD(P)-binding domain"/>
    <property type="match status" value="1"/>
</dbReference>
<keyword evidence="1" id="KW-0413">Isomerase</keyword>
<dbReference type="Pfam" id="PF05834">
    <property type="entry name" value="Lycopene_cycl"/>
    <property type="match status" value="1"/>
</dbReference>
<accession>A0A7W7WVM7</accession>
<dbReference type="EC" id="5.5.1.19" evidence="1"/>
<dbReference type="EMBL" id="JACHJS010000001">
    <property type="protein sequence ID" value="MBB4964698.1"/>
    <property type="molecule type" value="Genomic_DNA"/>
</dbReference>
<dbReference type="PANTHER" id="PTHR39757:SF5">
    <property type="entry name" value="OS02G0190600 PROTEIN"/>
    <property type="match status" value="1"/>
</dbReference>
<evidence type="ECO:0000313" key="2">
    <source>
        <dbReference type="Proteomes" id="UP000542674"/>
    </source>
</evidence>
<proteinExistence type="predicted"/>
<dbReference type="Gene3D" id="3.50.50.60">
    <property type="entry name" value="FAD/NAD(P)-binding domain"/>
    <property type="match status" value="1"/>
</dbReference>
<reference evidence="1 2" key="1">
    <citation type="submission" date="2020-08" db="EMBL/GenBank/DDBJ databases">
        <title>Sequencing the genomes of 1000 actinobacteria strains.</title>
        <authorList>
            <person name="Klenk H.-P."/>
        </authorList>
    </citation>
    <scope>NUCLEOTIDE SEQUENCE [LARGE SCALE GENOMIC DNA]</scope>
    <source>
        <strain evidence="1 2">DSM 45084</strain>
    </source>
</reference>
<keyword evidence="2" id="KW-1185">Reference proteome</keyword>
<dbReference type="GO" id="GO:0016853">
    <property type="term" value="F:isomerase activity"/>
    <property type="evidence" value="ECO:0007669"/>
    <property type="project" value="UniProtKB-KW"/>
</dbReference>
<comment type="caution">
    <text evidence="1">The sequence shown here is derived from an EMBL/GenBank/DDBJ whole genome shotgun (WGS) entry which is preliminary data.</text>
</comment>
<dbReference type="PANTHER" id="PTHR39757">
    <property type="match status" value="1"/>
</dbReference>
<evidence type="ECO:0000313" key="1">
    <source>
        <dbReference type="EMBL" id="MBB4964698.1"/>
    </source>
</evidence>
<sequence length="357" mass="38296">MDVLVVGGGPAGRALARACVGRGLDTALVDPAPARPWRATYAAWSDELPADARTRSESRAVVVATRRHDLDRGYAVLDDRWLRDLDGVRVLTGRVVGRTPTTACLADGSVLGAGAVVYAGGTRGHVHQTAIGVVVGARAARPFVADGEALVMDWRRPPDAGTPDPTFLYAVPLGDDRVLLEETSLARRPGLPAAELRRRLRSRLAAHRIAVPDGEERVRFPLDVPPGDGFGATAGFVHPATGYSVAASLRLAPVAADALVSGVPVERAMWPYRAKAVHALHRFGLDAVLALRPHQVPEFFDEFFDLPATFQRSYLSDRTDLRGTVAAMSGLFRSAKWSLRARLAFPVRSAKVVRTAG</sequence>
<name>A0A7W7WVM7_9PSEU</name>
<dbReference type="AlphaFoldDB" id="A0A7W7WVM7"/>
<organism evidence="1 2">
    <name type="scientific">Saccharothrix violaceirubra</name>
    <dbReference type="NCBI Taxonomy" id="413306"/>
    <lineage>
        <taxon>Bacteria</taxon>
        <taxon>Bacillati</taxon>
        <taxon>Actinomycetota</taxon>
        <taxon>Actinomycetes</taxon>
        <taxon>Pseudonocardiales</taxon>
        <taxon>Pseudonocardiaceae</taxon>
        <taxon>Saccharothrix</taxon>
    </lineage>
</organism>